<dbReference type="InterPro" id="IPR012910">
    <property type="entry name" value="Plug_dom"/>
</dbReference>
<dbReference type="InterPro" id="IPR010917">
    <property type="entry name" value="TonB_rcpt_CS"/>
</dbReference>
<evidence type="ECO:0000256" key="12">
    <source>
        <dbReference type="PROSITE-ProRule" id="PRU01360"/>
    </source>
</evidence>
<feature type="short sequence motif" description="TonB C-terminal box" evidence="13">
    <location>
        <begin position="693"/>
        <end position="710"/>
    </location>
</feature>
<name>A0A432XHJ2_9GAMM</name>
<evidence type="ECO:0000256" key="3">
    <source>
        <dbReference type="ARBA" id="ARBA00022452"/>
    </source>
</evidence>
<gene>
    <name evidence="18" type="ORF">CWE21_06470</name>
</gene>
<evidence type="ECO:0000256" key="4">
    <source>
        <dbReference type="ARBA" id="ARBA00022496"/>
    </source>
</evidence>
<reference evidence="19" key="1">
    <citation type="journal article" date="2018" name="Front. Microbiol.">
        <title>Genome-Based Analysis Reveals the Taxonomy and Diversity of the Family Idiomarinaceae.</title>
        <authorList>
            <person name="Liu Y."/>
            <person name="Lai Q."/>
            <person name="Shao Z."/>
        </authorList>
    </citation>
    <scope>NUCLEOTIDE SEQUENCE [LARGE SCALE GENOMIC DNA]</scope>
    <source>
        <strain evidence="19">SW15</strain>
    </source>
</reference>
<dbReference type="GO" id="GO:0006826">
    <property type="term" value="P:iron ion transport"/>
    <property type="evidence" value="ECO:0007669"/>
    <property type="project" value="UniProtKB-KW"/>
</dbReference>
<proteinExistence type="inferred from homology"/>
<evidence type="ECO:0000256" key="6">
    <source>
        <dbReference type="ARBA" id="ARBA00022729"/>
    </source>
</evidence>
<feature type="signal peptide" evidence="15">
    <location>
        <begin position="1"/>
        <end position="25"/>
    </location>
</feature>
<feature type="domain" description="TonB-dependent receptor-like beta-barrel" evidence="16">
    <location>
        <begin position="241"/>
        <end position="668"/>
    </location>
</feature>
<dbReference type="OrthoDB" id="127311at2"/>
<dbReference type="GO" id="GO:0009279">
    <property type="term" value="C:cell outer membrane"/>
    <property type="evidence" value="ECO:0007669"/>
    <property type="project" value="UniProtKB-SubCell"/>
</dbReference>
<evidence type="ECO:0000259" key="17">
    <source>
        <dbReference type="Pfam" id="PF07715"/>
    </source>
</evidence>
<evidence type="ECO:0000313" key="18">
    <source>
        <dbReference type="EMBL" id="RUO48185.1"/>
    </source>
</evidence>
<keyword evidence="19" id="KW-1185">Reference proteome</keyword>
<comment type="caution">
    <text evidence="18">The sequence shown here is derived from an EMBL/GenBank/DDBJ whole genome shotgun (WGS) entry which is preliminary data.</text>
</comment>
<keyword evidence="6 15" id="KW-0732">Signal</keyword>
<evidence type="ECO:0000256" key="13">
    <source>
        <dbReference type="PROSITE-ProRule" id="PRU10144"/>
    </source>
</evidence>
<dbReference type="InterPro" id="IPR036942">
    <property type="entry name" value="Beta-barrel_TonB_sf"/>
</dbReference>
<keyword evidence="3 12" id="KW-1134">Transmembrane beta strand</keyword>
<dbReference type="RefSeq" id="WP_126833638.1">
    <property type="nucleotide sequence ID" value="NZ_PIPT01000004.1"/>
</dbReference>
<dbReference type="PANTHER" id="PTHR32552">
    <property type="entry name" value="FERRICHROME IRON RECEPTOR-RELATED"/>
    <property type="match status" value="1"/>
</dbReference>
<evidence type="ECO:0000256" key="10">
    <source>
        <dbReference type="ARBA" id="ARBA00023136"/>
    </source>
</evidence>
<evidence type="ECO:0000256" key="15">
    <source>
        <dbReference type="SAM" id="SignalP"/>
    </source>
</evidence>
<evidence type="ECO:0008006" key="20">
    <source>
        <dbReference type="Google" id="ProtNLM"/>
    </source>
</evidence>
<keyword evidence="9 14" id="KW-0798">TonB box</keyword>
<evidence type="ECO:0000256" key="1">
    <source>
        <dbReference type="ARBA" id="ARBA00004571"/>
    </source>
</evidence>
<organism evidence="18 19">
    <name type="scientific">Pseudidiomarina aquimaris</name>
    <dbReference type="NCBI Taxonomy" id="641841"/>
    <lineage>
        <taxon>Bacteria</taxon>
        <taxon>Pseudomonadati</taxon>
        <taxon>Pseudomonadota</taxon>
        <taxon>Gammaproteobacteria</taxon>
        <taxon>Alteromonadales</taxon>
        <taxon>Idiomarinaceae</taxon>
        <taxon>Pseudidiomarina</taxon>
    </lineage>
</organism>
<evidence type="ECO:0000256" key="7">
    <source>
        <dbReference type="ARBA" id="ARBA00023004"/>
    </source>
</evidence>
<keyword evidence="10 12" id="KW-0472">Membrane</keyword>
<dbReference type="PANTHER" id="PTHR32552:SF81">
    <property type="entry name" value="TONB-DEPENDENT OUTER MEMBRANE RECEPTOR"/>
    <property type="match status" value="1"/>
</dbReference>
<dbReference type="Proteomes" id="UP000286678">
    <property type="component" value="Unassembled WGS sequence"/>
</dbReference>
<accession>A0A432XHJ2</accession>
<protein>
    <recommendedName>
        <fullName evidence="20">TonB-dependent receptor</fullName>
    </recommendedName>
</protein>
<evidence type="ECO:0000256" key="11">
    <source>
        <dbReference type="ARBA" id="ARBA00023237"/>
    </source>
</evidence>
<feature type="domain" description="TonB-dependent receptor plug" evidence="17">
    <location>
        <begin position="50"/>
        <end position="156"/>
    </location>
</feature>
<evidence type="ECO:0000313" key="19">
    <source>
        <dbReference type="Proteomes" id="UP000286678"/>
    </source>
</evidence>
<keyword evidence="5 12" id="KW-0812">Transmembrane</keyword>
<dbReference type="EMBL" id="PIPT01000004">
    <property type="protein sequence ID" value="RUO48185.1"/>
    <property type="molecule type" value="Genomic_DNA"/>
</dbReference>
<sequence>MQKSTLAAAVYLALSSFAVAPTAFAQENDSTEKKDIERITIQGEFRQMTVQEAPTSVTALVAEDVAERGALHLESTLNAFANVNFSGGSSRARFIQIRGVGERSQFVDPIQPSVGLLVDGINYSGLAQAAQLFDISQIEVYRGPQSGRFGADGMAGMMVLESTMPSTEARGVWQLGAANYDALSGGFAVGGDLGALGRGRLSVFQQRDDGFIENTYLGRDDTNKRSERNVRANLFSELGQDWQLRTTLHALSQDNGYDAFSLDNNRTTLSDEPGEDDLRTRAARLALTYSGWQGAELELAYAFLGADSVYSYDEDWSYVGIAPGWEYSSFDAYERERDDHTLEARWVSTQPISVFGNDSDWVLGVYHYRRDEVLTRDFSNWDIGQQDLFTSSYDSRHNAVYGELTQHLSAAWRITTGARVERYDNPYNDTNGVNETPEDTMWGGRVSLSYLPTADVLWYTTIARGYKAGGVNGDALGKVQDTELTELRDYLLARATFKPELLTSIEVGHKRVSADGRLSMQFAVFAHQRDDVQLKGWVNRDQSFVGYLQNAAEGEAYGAEFEVRYRPFEQLELFTNIGLLDTEIEGFVTEDGVDMSGRDQAHAPNYQVNAGFNYQLSKAWQMGLSVDAKDGFYYSDSHMSEADSMAVVNAFLRWRQGPWQVRVWGRNLTDEDYGIRGFYFGNDPRKEYVNETYEQFGEPRRLGVTFNYHF</sequence>
<dbReference type="SUPFAM" id="SSF56935">
    <property type="entry name" value="Porins"/>
    <property type="match status" value="1"/>
</dbReference>
<evidence type="ECO:0000256" key="5">
    <source>
        <dbReference type="ARBA" id="ARBA00022692"/>
    </source>
</evidence>
<keyword evidence="8" id="KW-0406">Ion transport</keyword>
<evidence type="ECO:0000256" key="9">
    <source>
        <dbReference type="ARBA" id="ARBA00023077"/>
    </source>
</evidence>
<dbReference type="PROSITE" id="PS52016">
    <property type="entry name" value="TONB_DEPENDENT_REC_3"/>
    <property type="match status" value="1"/>
</dbReference>
<dbReference type="InterPro" id="IPR000531">
    <property type="entry name" value="Beta-barrel_TonB"/>
</dbReference>
<evidence type="ECO:0000256" key="8">
    <source>
        <dbReference type="ARBA" id="ARBA00023065"/>
    </source>
</evidence>
<evidence type="ECO:0000259" key="16">
    <source>
        <dbReference type="Pfam" id="PF00593"/>
    </source>
</evidence>
<evidence type="ECO:0000256" key="14">
    <source>
        <dbReference type="RuleBase" id="RU003357"/>
    </source>
</evidence>
<dbReference type="Pfam" id="PF00593">
    <property type="entry name" value="TonB_dep_Rec_b-barrel"/>
    <property type="match status" value="1"/>
</dbReference>
<dbReference type="Gene3D" id="2.40.170.20">
    <property type="entry name" value="TonB-dependent receptor, beta-barrel domain"/>
    <property type="match status" value="1"/>
</dbReference>
<dbReference type="InterPro" id="IPR039426">
    <property type="entry name" value="TonB-dep_rcpt-like"/>
</dbReference>
<dbReference type="Pfam" id="PF07715">
    <property type="entry name" value="Plug"/>
    <property type="match status" value="1"/>
</dbReference>
<keyword evidence="11 12" id="KW-0998">Cell outer membrane</keyword>
<evidence type="ECO:0000256" key="2">
    <source>
        <dbReference type="ARBA" id="ARBA00022448"/>
    </source>
</evidence>
<comment type="subcellular location">
    <subcellularLocation>
        <location evidence="1 12">Cell outer membrane</location>
        <topology evidence="1 12">Multi-pass membrane protein</topology>
    </subcellularLocation>
</comment>
<dbReference type="PROSITE" id="PS01156">
    <property type="entry name" value="TONB_DEPENDENT_REC_2"/>
    <property type="match status" value="1"/>
</dbReference>
<keyword evidence="2 12" id="KW-0813">Transport</keyword>
<dbReference type="AlphaFoldDB" id="A0A432XHJ2"/>
<keyword evidence="7" id="KW-0408">Iron</keyword>
<keyword evidence="4" id="KW-0410">Iron transport</keyword>
<feature type="chain" id="PRO_5019196288" description="TonB-dependent receptor" evidence="15">
    <location>
        <begin position="26"/>
        <end position="710"/>
    </location>
</feature>
<comment type="similarity">
    <text evidence="12 14">Belongs to the TonB-dependent receptor family.</text>
</comment>